<gene>
    <name evidence="1" type="ORF">ZOSMA_1429G00010</name>
</gene>
<name>A0A0K9PXJ9_ZOSMR</name>
<evidence type="ECO:0000313" key="1">
    <source>
        <dbReference type="EMBL" id="KMZ73731.1"/>
    </source>
</evidence>
<evidence type="ECO:0000313" key="2">
    <source>
        <dbReference type="Proteomes" id="UP000036987"/>
    </source>
</evidence>
<dbReference type="EMBL" id="LFYR01000542">
    <property type="protein sequence ID" value="KMZ73731.1"/>
    <property type="molecule type" value="Genomic_DNA"/>
</dbReference>
<proteinExistence type="predicted"/>
<sequence>MMISSYYLDQCDCLKATEEESRGSLERIQKSNKVSLRVRVSGIEGFLISTKKIFRLRRILPPLPGNPGYATVSHLCSTY</sequence>
<accession>A0A0K9PXJ9</accession>
<keyword evidence="2" id="KW-1185">Reference proteome</keyword>
<protein>
    <submittedName>
        <fullName evidence="1">Uncharacterized protein</fullName>
    </submittedName>
</protein>
<dbReference type="Proteomes" id="UP000036987">
    <property type="component" value="Unassembled WGS sequence"/>
</dbReference>
<comment type="caution">
    <text evidence="1">The sequence shown here is derived from an EMBL/GenBank/DDBJ whole genome shotgun (WGS) entry which is preliminary data.</text>
</comment>
<reference evidence="2" key="1">
    <citation type="journal article" date="2016" name="Nature">
        <title>The genome of the seagrass Zostera marina reveals angiosperm adaptation to the sea.</title>
        <authorList>
            <person name="Olsen J.L."/>
            <person name="Rouze P."/>
            <person name="Verhelst B."/>
            <person name="Lin Y.-C."/>
            <person name="Bayer T."/>
            <person name="Collen J."/>
            <person name="Dattolo E."/>
            <person name="De Paoli E."/>
            <person name="Dittami S."/>
            <person name="Maumus F."/>
            <person name="Michel G."/>
            <person name="Kersting A."/>
            <person name="Lauritano C."/>
            <person name="Lohaus R."/>
            <person name="Toepel M."/>
            <person name="Tonon T."/>
            <person name="Vanneste K."/>
            <person name="Amirebrahimi M."/>
            <person name="Brakel J."/>
            <person name="Bostroem C."/>
            <person name="Chovatia M."/>
            <person name="Grimwood J."/>
            <person name="Jenkins J.W."/>
            <person name="Jueterbock A."/>
            <person name="Mraz A."/>
            <person name="Stam W.T."/>
            <person name="Tice H."/>
            <person name="Bornberg-Bauer E."/>
            <person name="Green P.J."/>
            <person name="Pearson G.A."/>
            <person name="Procaccini G."/>
            <person name="Duarte C.M."/>
            <person name="Schmutz J."/>
            <person name="Reusch T.B.H."/>
            <person name="Van de Peer Y."/>
        </authorList>
    </citation>
    <scope>NUCLEOTIDE SEQUENCE [LARGE SCALE GENOMIC DNA]</scope>
    <source>
        <strain evidence="2">cv. Finnish</strain>
    </source>
</reference>
<dbReference type="AlphaFoldDB" id="A0A0K9PXJ9"/>
<organism evidence="1 2">
    <name type="scientific">Zostera marina</name>
    <name type="common">Eelgrass</name>
    <dbReference type="NCBI Taxonomy" id="29655"/>
    <lineage>
        <taxon>Eukaryota</taxon>
        <taxon>Viridiplantae</taxon>
        <taxon>Streptophyta</taxon>
        <taxon>Embryophyta</taxon>
        <taxon>Tracheophyta</taxon>
        <taxon>Spermatophyta</taxon>
        <taxon>Magnoliopsida</taxon>
        <taxon>Liliopsida</taxon>
        <taxon>Zosteraceae</taxon>
        <taxon>Zostera</taxon>
    </lineage>
</organism>